<reference evidence="3 4" key="1">
    <citation type="submission" date="2020-11" db="EMBL/GenBank/DDBJ databases">
        <authorList>
            <person name="Kim M.K."/>
        </authorList>
    </citation>
    <scope>NUCLEOTIDE SEQUENCE [LARGE SCALE GENOMIC DNA]</scope>
    <source>
        <strain evidence="3 4">BT290</strain>
    </source>
</reference>
<keyword evidence="1" id="KW-0175">Coiled coil</keyword>
<feature type="compositionally biased region" description="Basic residues" evidence="2">
    <location>
        <begin position="83"/>
        <end position="93"/>
    </location>
</feature>
<organism evidence="3 4">
    <name type="scientific">Microvirga terrestris</name>
    <dbReference type="NCBI Taxonomy" id="2791024"/>
    <lineage>
        <taxon>Bacteria</taxon>
        <taxon>Pseudomonadati</taxon>
        <taxon>Pseudomonadota</taxon>
        <taxon>Alphaproteobacteria</taxon>
        <taxon>Hyphomicrobiales</taxon>
        <taxon>Methylobacteriaceae</taxon>
        <taxon>Microvirga</taxon>
    </lineage>
</organism>
<feature type="compositionally biased region" description="Low complexity" evidence="2">
    <location>
        <begin position="1"/>
        <end position="22"/>
    </location>
</feature>
<accession>A0ABS0HPW1</accession>
<proteinExistence type="predicted"/>
<evidence type="ECO:0000256" key="1">
    <source>
        <dbReference type="SAM" id="Coils"/>
    </source>
</evidence>
<sequence length="203" mass="22972">MTPSDPASPSAASSAQVPSAPSTLRDKLPPERIAELREWVEGSTLSFKRLGEALGVSASTLSRYATEGGWRRPPGAAAPTRSAKLKPERRRKAPPSVTGERRQELTDKLWRLAERHAEELEHQPIAHAQRALQPLARLTRTLGEMDKHARPPLPPGQYEIDNQPRRSLHELRDELVAHLERIEREEKEYDERYRWTFENGAGI</sequence>
<comment type="caution">
    <text evidence="3">The sequence shown here is derived from an EMBL/GenBank/DDBJ whole genome shotgun (WGS) entry which is preliminary data.</text>
</comment>
<evidence type="ECO:0000256" key="2">
    <source>
        <dbReference type="SAM" id="MobiDB-lite"/>
    </source>
</evidence>
<dbReference type="Proteomes" id="UP000611708">
    <property type="component" value="Unassembled WGS sequence"/>
</dbReference>
<feature type="region of interest" description="Disordered" evidence="2">
    <location>
        <begin position="62"/>
        <end position="104"/>
    </location>
</feature>
<feature type="region of interest" description="Disordered" evidence="2">
    <location>
        <begin position="146"/>
        <end position="165"/>
    </location>
</feature>
<dbReference type="EMBL" id="JADQDN010000002">
    <property type="protein sequence ID" value="MBF9195524.1"/>
    <property type="molecule type" value="Genomic_DNA"/>
</dbReference>
<evidence type="ECO:0000313" key="3">
    <source>
        <dbReference type="EMBL" id="MBF9195524.1"/>
    </source>
</evidence>
<gene>
    <name evidence="3" type="ORF">I2H36_05715</name>
</gene>
<keyword evidence="4" id="KW-1185">Reference proteome</keyword>
<name>A0ABS0HPW1_9HYPH</name>
<feature type="coiled-coil region" evidence="1">
    <location>
        <begin position="165"/>
        <end position="192"/>
    </location>
</feature>
<dbReference type="RefSeq" id="WP_196262903.1">
    <property type="nucleotide sequence ID" value="NZ_JADQDN010000002.1"/>
</dbReference>
<protein>
    <recommendedName>
        <fullName evidence="5">Helix-turn-helix domain-containing protein</fullName>
    </recommendedName>
</protein>
<evidence type="ECO:0000313" key="4">
    <source>
        <dbReference type="Proteomes" id="UP000611708"/>
    </source>
</evidence>
<feature type="region of interest" description="Disordered" evidence="2">
    <location>
        <begin position="1"/>
        <end position="30"/>
    </location>
</feature>
<evidence type="ECO:0008006" key="5">
    <source>
        <dbReference type="Google" id="ProtNLM"/>
    </source>
</evidence>